<accession>A0A074MYL7</accession>
<organism evidence="2 3">
    <name type="scientific">Erythrobacter litoralis</name>
    <dbReference type="NCBI Taxonomy" id="39960"/>
    <lineage>
        <taxon>Bacteria</taxon>
        <taxon>Pseudomonadati</taxon>
        <taxon>Pseudomonadota</taxon>
        <taxon>Alphaproteobacteria</taxon>
        <taxon>Sphingomonadales</taxon>
        <taxon>Erythrobacteraceae</taxon>
        <taxon>Erythrobacter/Porphyrobacter group</taxon>
        <taxon>Erythrobacter</taxon>
    </lineage>
</organism>
<evidence type="ECO:0000313" key="2">
    <source>
        <dbReference type="EMBL" id="KEO98549.1"/>
    </source>
</evidence>
<feature type="region of interest" description="Disordered" evidence="1">
    <location>
        <begin position="1"/>
        <end position="50"/>
    </location>
</feature>
<comment type="caution">
    <text evidence="2">The sequence shown here is derived from an EMBL/GenBank/DDBJ whole genome shotgun (WGS) entry which is preliminary data.</text>
</comment>
<protein>
    <submittedName>
        <fullName evidence="2">Uncharacterized protein</fullName>
    </submittedName>
</protein>
<proteinExistence type="predicted"/>
<dbReference type="Proteomes" id="UP000027866">
    <property type="component" value="Unassembled WGS sequence"/>
</dbReference>
<keyword evidence="3" id="KW-1185">Reference proteome</keyword>
<name>A0A074MYL7_9SPHN</name>
<dbReference type="KEGG" id="elq:Ga0102493_112972"/>
<gene>
    <name evidence="2" type="ORF">EH32_05430</name>
</gene>
<dbReference type="OrthoDB" id="7391966at2"/>
<dbReference type="RefSeq" id="WP_034900772.1">
    <property type="nucleotide sequence ID" value="NZ_CP017057.1"/>
</dbReference>
<dbReference type="EMBL" id="JMIX01000003">
    <property type="protein sequence ID" value="KEO98549.1"/>
    <property type="molecule type" value="Genomic_DNA"/>
</dbReference>
<dbReference type="AlphaFoldDB" id="A0A074MYL7"/>
<sequence length="143" mass="15393">MQDMPPPKAPVEITVRAPSDSIADNPRVALRPPDDPVEQHAPMTEREDGSLVIDLTALAPPPPDECIEQEIDPFDPEIIVCRQTAPSPRIGQDALPEIDDFGNAIPRARLRLSDTATLEANTISKGVGGVNANGGEVRLKIDF</sequence>
<evidence type="ECO:0000256" key="1">
    <source>
        <dbReference type="SAM" id="MobiDB-lite"/>
    </source>
</evidence>
<feature type="compositionally biased region" description="Basic and acidic residues" evidence="1">
    <location>
        <begin position="32"/>
        <end position="49"/>
    </location>
</feature>
<evidence type="ECO:0000313" key="3">
    <source>
        <dbReference type="Proteomes" id="UP000027866"/>
    </source>
</evidence>
<dbReference type="PATRIC" id="fig|39960.10.peg.2067"/>
<reference evidence="2 3" key="1">
    <citation type="submission" date="2014-04" db="EMBL/GenBank/DDBJ databases">
        <title>A comprehensive comparison of genomes of Erythrobacter spp. Strains.</title>
        <authorList>
            <person name="Zheng Q."/>
        </authorList>
    </citation>
    <scope>NUCLEOTIDE SEQUENCE [LARGE SCALE GENOMIC DNA]</scope>
    <source>
        <strain evidence="2 3">DSM 8509</strain>
    </source>
</reference>